<dbReference type="Pfam" id="PF02492">
    <property type="entry name" value="cobW"/>
    <property type="match status" value="1"/>
</dbReference>
<accession>A0A161Q6K8</accession>
<dbReference type="Gene3D" id="3.40.50.300">
    <property type="entry name" value="P-loop containing nucleotide triphosphate hydrolases"/>
    <property type="match status" value="1"/>
</dbReference>
<evidence type="ECO:0000313" key="8">
    <source>
        <dbReference type="EMBL" id="KYO55324.1"/>
    </source>
</evidence>
<name>A0A161Q6K8_9PROT</name>
<comment type="caution">
    <text evidence="8">The sequence shown here is derived from an EMBL/GenBank/DDBJ whole genome shotgun (WGS) entry which is preliminary data.</text>
</comment>
<reference evidence="8 9" key="1">
    <citation type="submission" date="2015-12" db="EMBL/GenBank/DDBJ databases">
        <title>Genome sequence of Tistrella mobilis MCCC 1A02139.</title>
        <authorList>
            <person name="Lu L."/>
            <person name="Lai Q."/>
            <person name="Shao Z."/>
            <person name="Qian P."/>
        </authorList>
    </citation>
    <scope>NUCLEOTIDE SEQUENCE [LARGE SCALE GENOMIC DNA]</scope>
    <source>
        <strain evidence="8 9">MCCC 1A02139</strain>
    </source>
</reference>
<evidence type="ECO:0000256" key="4">
    <source>
        <dbReference type="ARBA" id="ARBA00034320"/>
    </source>
</evidence>
<keyword evidence="3" id="KW-0143">Chaperone</keyword>
<dbReference type="SMART" id="SM00833">
    <property type="entry name" value="CobW_C"/>
    <property type="match status" value="1"/>
</dbReference>
<dbReference type="SUPFAM" id="SSF90002">
    <property type="entry name" value="Hypothetical protein YjiA, C-terminal domain"/>
    <property type="match status" value="1"/>
</dbReference>
<dbReference type="InterPro" id="IPR036627">
    <property type="entry name" value="CobW-likC_sf"/>
</dbReference>
<dbReference type="GO" id="GO:0016787">
    <property type="term" value="F:hydrolase activity"/>
    <property type="evidence" value="ECO:0007669"/>
    <property type="project" value="UniProtKB-KW"/>
</dbReference>
<dbReference type="InterPro" id="IPR051316">
    <property type="entry name" value="Zinc-reg_GTPase_activator"/>
</dbReference>
<evidence type="ECO:0000256" key="2">
    <source>
        <dbReference type="ARBA" id="ARBA00022801"/>
    </source>
</evidence>
<evidence type="ECO:0000256" key="3">
    <source>
        <dbReference type="ARBA" id="ARBA00023186"/>
    </source>
</evidence>
<comment type="similarity">
    <text evidence="4">Belongs to the SIMIBI class G3E GTPase family. ZNG1 subfamily.</text>
</comment>
<organism evidence="8 9">
    <name type="scientific">Tistrella mobilis</name>
    <dbReference type="NCBI Taxonomy" id="171437"/>
    <lineage>
        <taxon>Bacteria</taxon>
        <taxon>Pseudomonadati</taxon>
        <taxon>Pseudomonadota</taxon>
        <taxon>Alphaproteobacteria</taxon>
        <taxon>Geminicoccales</taxon>
        <taxon>Geminicoccaceae</taxon>
        <taxon>Tistrella</taxon>
    </lineage>
</organism>
<dbReference type="PANTHER" id="PTHR13748">
    <property type="entry name" value="COBW-RELATED"/>
    <property type="match status" value="1"/>
</dbReference>
<protein>
    <submittedName>
        <fullName evidence="8">Cobalamin biosynthesis protein CobW</fullName>
    </submittedName>
</protein>
<gene>
    <name evidence="8" type="ORF">AUP44_23830</name>
</gene>
<dbReference type="GO" id="GO:0005737">
    <property type="term" value="C:cytoplasm"/>
    <property type="evidence" value="ECO:0007669"/>
    <property type="project" value="TreeGrafter"/>
</dbReference>
<comment type="function">
    <text evidence="5">Zinc chaperone that directly transfers zinc cofactor to target proteins, thereby activating them. Zinc is transferred from the CXCC motif in the GTPase domain to the zinc binding site in target proteins in a process requiring GTP hydrolysis.</text>
</comment>
<evidence type="ECO:0000259" key="7">
    <source>
        <dbReference type="SMART" id="SM00833"/>
    </source>
</evidence>
<dbReference type="PANTHER" id="PTHR13748:SF62">
    <property type="entry name" value="COBW DOMAIN-CONTAINING PROTEIN"/>
    <property type="match status" value="1"/>
</dbReference>
<dbReference type="OrthoDB" id="9808822at2"/>
<evidence type="ECO:0000256" key="5">
    <source>
        <dbReference type="ARBA" id="ARBA00045658"/>
    </source>
</evidence>
<dbReference type="Proteomes" id="UP000075787">
    <property type="component" value="Unassembled WGS sequence"/>
</dbReference>
<dbReference type="RefSeq" id="WP_062762348.1">
    <property type="nucleotide sequence ID" value="NZ_CP121042.1"/>
</dbReference>
<dbReference type="InterPro" id="IPR027417">
    <property type="entry name" value="P-loop_NTPase"/>
</dbReference>
<keyword evidence="1" id="KW-0547">Nucleotide-binding</keyword>
<dbReference type="GeneID" id="97239124"/>
<evidence type="ECO:0000256" key="6">
    <source>
        <dbReference type="ARBA" id="ARBA00049117"/>
    </source>
</evidence>
<comment type="catalytic activity">
    <reaction evidence="6">
        <text>GTP + H2O = GDP + phosphate + H(+)</text>
        <dbReference type="Rhea" id="RHEA:19669"/>
        <dbReference type="ChEBI" id="CHEBI:15377"/>
        <dbReference type="ChEBI" id="CHEBI:15378"/>
        <dbReference type="ChEBI" id="CHEBI:37565"/>
        <dbReference type="ChEBI" id="CHEBI:43474"/>
        <dbReference type="ChEBI" id="CHEBI:58189"/>
    </reaction>
    <physiologicalReaction direction="left-to-right" evidence="6">
        <dbReference type="Rhea" id="RHEA:19670"/>
    </physiologicalReaction>
</comment>
<dbReference type="Pfam" id="PF07683">
    <property type="entry name" value="CobW_C"/>
    <property type="match status" value="1"/>
</dbReference>
<dbReference type="SUPFAM" id="SSF52540">
    <property type="entry name" value="P-loop containing nucleoside triphosphate hydrolases"/>
    <property type="match status" value="1"/>
</dbReference>
<feature type="domain" description="CobW C-terminal" evidence="7">
    <location>
        <begin position="231"/>
        <end position="321"/>
    </location>
</feature>
<dbReference type="InterPro" id="IPR011629">
    <property type="entry name" value="CobW-like_C"/>
</dbReference>
<dbReference type="CDD" id="cd03112">
    <property type="entry name" value="CobW-like"/>
    <property type="match status" value="1"/>
</dbReference>
<dbReference type="AlphaFoldDB" id="A0A161Q6K8"/>
<dbReference type="EMBL" id="LPZR01000067">
    <property type="protein sequence ID" value="KYO55324.1"/>
    <property type="molecule type" value="Genomic_DNA"/>
</dbReference>
<keyword evidence="2" id="KW-0378">Hydrolase</keyword>
<sequence length="323" mass="33071">MTAAPATVPILVVTGWLGAGKTTLINSLLAGAGGRRIAAIVNDFGAINIDEELIRARTDTVVGLANGCVCCTLQGDLLRTLKLLLADDPSPDQIIVEASGVADPAGIIQALSDPVLWKSTRLDAVLCVVDAEDLVANPARRADPLWQAQLAAASFVVLTKAGGLDAGAAADLARSLSPGAKPPVIDTAREPLPTTLLLDGGPDLPALPGRRFTATAAGEGQGEGSHAGSRFATTTWQGTGPVSLVALQALIGALAPVLVRAKGIFRFTEKPGQTWLLQMVGQRVTLAPLSGDYPEGCRLVLIAEAGRLDGAAIAAQLAPQTPL</sequence>
<evidence type="ECO:0000256" key="1">
    <source>
        <dbReference type="ARBA" id="ARBA00022741"/>
    </source>
</evidence>
<proteinExistence type="inferred from homology"/>
<dbReference type="InterPro" id="IPR003495">
    <property type="entry name" value="CobW/HypB/UreG_nucleotide-bd"/>
</dbReference>
<evidence type="ECO:0000313" key="9">
    <source>
        <dbReference type="Proteomes" id="UP000075787"/>
    </source>
</evidence>
<dbReference type="GO" id="GO:0000166">
    <property type="term" value="F:nucleotide binding"/>
    <property type="evidence" value="ECO:0007669"/>
    <property type="project" value="UniProtKB-KW"/>
</dbReference>
<dbReference type="Gene3D" id="3.30.1220.10">
    <property type="entry name" value="CobW-like, C-terminal domain"/>
    <property type="match status" value="1"/>
</dbReference>